<reference evidence="2 3" key="1">
    <citation type="submission" date="2016-03" db="EMBL/GenBank/DDBJ databases">
        <title>Genome sequence of Variovorax paradoxus KB5.</title>
        <authorList>
            <person name="Jeong H."/>
            <person name="Hong C.E."/>
            <person name="Jo S.H."/>
            <person name="Park J.M."/>
        </authorList>
    </citation>
    <scope>NUCLEOTIDE SEQUENCE [LARGE SCALE GENOMIC DNA]</scope>
    <source>
        <strain evidence="2 3">KB5</strain>
    </source>
</reference>
<dbReference type="PANTHER" id="PTHR37809">
    <property type="entry name" value="RIBOSOMAL PROTEIN S12 METHYLTHIOTRANSFERASE ACCESSORY FACTOR YCAO"/>
    <property type="match status" value="1"/>
</dbReference>
<comment type="caution">
    <text evidence="2">The sequence shown here is derived from an EMBL/GenBank/DDBJ whole genome shotgun (WGS) entry which is preliminary data.</text>
</comment>
<gene>
    <name evidence="2" type="ORF">A3K87_19555</name>
</gene>
<dbReference type="Proteomes" id="UP000077852">
    <property type="component" value="Unassembled WGS sequence"/>
</dbReference>
<name>A0AA91DMG6_VARPD</name>
<dbReference type="NCBIfam" id="TIGR03882">
    <property type="entry name" value="cyclo_dehyd_2"/>
    <property type="match status" value="1"/>
</dbReference>
<sequence length="757" mass="81064">MPPRARGPTPSSASHWARKTMRDAAAPDLFGDVFQWHEKYLAPAVLRDRLLLLSENELLVLGSPGVMALERVLREGVSLATHCRDAGAGALLAEMLHALGALLRQGLVRPVMLRGGEAYLLPDFSAPHTPMAVTVRVEAISLTDAVGRGAAMRWGQALAEALDGAGASISPGLTIVYCDDYLDPRLGAIDARQRAKGQPWLLVKPAGEQAMVGPLFTPRAGGSEGEAPACWHCLAHRWLRNRPARAWWRARHGDLDSGPPVRAGASLVAERLDGLLVKARQMLVAPPGEAQAVWTLDPLERNPVAARPQCPQCGNPGLMALLQRGRIAPAPGGPVAGADGGWRTVPASATVERLSRHVGPLCGVIARVKSLNAESDDMLTVYRSEIFKTPQTLGDPAPGAWMQTCLGKGMSAAQSRASAMCEAVERYAAFYQGDEATVIAPAADLDARCVPPTALAHFSEYQKSQFGTEKPPHAVAAADAGPEPAWWVPAWSLTADARCYLPLAFCHAHAPAESQYHVTWTSNGCAAGNTLEEAILQGFLELVERDAAAIWWYGRVRRPAIDLDGMPVATRLRLSRTWGLQWAHWVLDITHDFGIPVVAAVGWHRQTGEWAVGFGCSPDRMLACERALTEMSQLIAAGKTFPVPGADGAPEAPAFLVPMEEGGAIPLHASPDAGARRDIAGEIARCVGIATGLGLETIVLDHSRPDIPLRTVKVVVPGLCHIWPELGNQRLYGVPVAMGWRDAPLQEADLNPQALYV</sequence>
<dbReference type="EMBL" id="LVHG01000053">
    <property type="protein sequence ID" value="OAK62083.1"/>
    <property type="molecule type" value="Genomic_DNA"/>
</dbReference>
<dbReference type="InterPro" id="IPR003776">
    <property type="entry name" value="YcaO-like_dom"/>
</dbReference>
<dbReference type="AlphaFoldDB" id="A0AA91DMG6"/>
<feature type="domain" description="YcaO" evidence="1">
    <location>
        <begin position="407"/>
        <end position="757"/>
    </location>
</feature>
<dbReference type="Gene3D" id="3.30.40.250">
    <property type="match status" value="1"/>
</dbReference>
<dbReference type="Gene3D" id="3.40.50.720">
    <property type="entry name" value="NAD(P)-binding Rossmann-like Domain"/>
    <property type="match status" value="1"/>
</dbReference>
<dbReference type="InterPro" id="IPR022291">
    <property type="entry name" value="Bacteriocin_synth_cyclodeHase"/>
</dbReference>
<accession>A0AA91DMG6</accession>
<dbReference type="Gene3D" id="3.30.160.660">
    <property type="match status" value="1"/>
</dbReference>
<dbReference type="NCBIfam" id="TIGR00702">
    <property type="entry name" value="YcaO-type kinase domain"/>
    <property type="match status" value="1"/>
</dbReference>
<protein>
    <submittedName>
        <fullName evidence="2">Cyclodehydratase</fullName>
    </submittedName>
</protein>
<dbReference type="PROSITE" id="PS51664">
    <property type="entry name" value="YCAO"/>
    <property type="match status" value="1"/>
</dbReference>
<evidence type="ECO:0000313" key="2">
    <source>
        <dbReference type="EMBL" id="OAK62083.1"/>
    </source>
</evidence>
<evidence type="ECO:0000313" key="3">
    <source>
        <dbReference type="Proteomes" id="UP000077852"/>
    </source>
</evidence>
<dbReference type="Gene3D" id="3.30.1330.230">
    <property type="match status" value="1"/>
</dbReference>
<dbReference type="Pfam" id="PF02624">
    <property type="entry name" value="YcaO"/>
    <property type="match status" value="1"/>
</dbReference>
<organism evidence="2 3">
    <name type="scientific">Variovorax paradoxus</name>
    <dbReference type="NCBI Taxonomy" id="34073"/>
    <lineage>
        <taxon>Bacteria</taxon>
        <taxon>Pseudomonadati</taxon>
        <taxon>Pseudomonadota</taxon>
        <taxon>Betaproteobacteria</taxon>
        <taxon>Burkholderiales</taxon>
        <taxon>Comamonadaceae</taxon>
        <taxon>Variovorax</taxon>
    </lineage>
</organism>
<evidence type="ECO:0000259" key="1">
    <source>
        <dbReference type="PROSITE" id="PS51664"/>
    </source>
</evidence>
<dbReference type="PANTHER" id="PTHR37809:SF1">
    <property type="entry name" value="RIBOSOMAL PROTEIN S12 METHYLTHIOTRANSFERASE ACCESSORY FACTOR YCAO"/>
    <property type="match status" value="1"/>
</dbReference>
<proteinExistence type="predicted"/>